<evidence type="ECO:0008006" key="5">
    <source>
        <dbReference type="Google" id="ProtNLM"/>
    </source>
</evidence>
<evidence type="ECO:0000256" key="1">
    <source>
        <dbReference type="ARBA" id="ARBA00006484"/>
    </source>
</evidence>
<name>A0AAX6MRB4_9PEZI</name>
<dbReference type="EMBL" id="JBANMG010000003">
    <property type="protein sequence ID" value="KAK6955169.1"/>
    <property type="molecule type" value="Genomic_DNA"/>
</dbReference>
<dbReference type="Proteomes" id="UP001369815">
    <property type="component" value="Unassembled WGS sequence"/>
</dbReference>
<evidence type="ECO:0000313" key="3">
    <source>
        <dbReference type="EMBL" id="KAK6955169.1"/>
    </source>
</evidence>
<dbReference type="InterPro" id="IPR002347">
    <property type="entry name" value="SDR_fam"/>
</dbReference>
<evidence type="ECO:0000313" key="4">
    <source>
        <dbReference type="Proteomes" id="UP001369815"/>
    </source>
</evidence>
<dbReference type="Gene3D" id="3.40.50.720">
    <property type="entry name" value="NAD(P)-binding Rossmann-like Domain"/>
    <property type="match status" value="1"/>
</dbReference>
<dbReference type="AlphaFoldDB" id="A0AAX6MRB4"/>
<comment type="similarity">
    <text evidence="1">Belongs to the short-chain dehydrogenases/reductases (SDR) family.</text>
</comment>
<gene>
    <name evidence="3" type="ORF">Daesc_002800</name>
</gene>
<keyword evidence="2" id="KW-0560">Oxidoreductase</keyword>
<dbReference type="InterPro" id="IPR036291">
    <property type="entry name" value="NAD(P)-bd_dom_sf"/>
</dbReference>
<keyword evidence="4" id="KW-1185">Reference proteome</keyword>
<accession>A0AAX6MRB4</accession>
<proteinExistence type="inferred from homology"/>
<evidence type="ECO:0000256" key="2">
    <source>
        <dbReference type="ARBA" id="ARBA00023002"/>
    </source>
</evidence>
<dbReference type="PRINTS" id="PR00081">
    <property type="entry name" value="GDHRDH"/>
</dbReference>
<reference evidence="3 4" key="1">
    <citation type="journal article" date="2024" name="Front Chem Biol">
        <title>Unveiling the potential of Daldinia eschscholtzii MFLUCC 19-0629 through bioactivity and bioinformatics studies for enhanced sustainable agriculture production.</title>
        <authorList>
            <person name="Brooks S."/>
            <person name="Weaver J.A."/>
            <person name="Klomchit A."/>
            <person name="Alharthi S.A."/>
            <person name="Onlamun T."/>
            <person name="Nurani R."/>
            <person name="Vong T.K."/>
            <person name="Alberti F."/>
            <person name="Greco C."/>
        </authorList>
    </citation>
    <scope>NUCLEOTIDE SEQUENCE [LARGE SCALE GENOMIC DNA]</scope>
    <source>
        <strain evidence="3">MFLUCC 19-0629</strain>
    </source>
</reference>
<sequence>MPSLSGCVTFDPDKDIPSLQGKVIFITGGTAGLGRASVRALAKHDPAHIYFTGRNAQAGQALIDEIKASNPSVGMTFLKMDMTSLSSVKKACAQFTHDRLDILMCNAGIMDVPPALSEDGFEIHFAVNHLAHAMIIQQLLPILQRTAELPNSDVRVVALTSAGWKGHPKNGVDFATIRTKQEDLTMLGFNLRYGQSKIANIIYAAEIGRRYPKIKAVSIHPGVVTTDLVNSLPTMRKAFVYGANWVMGNGVVDESKGRLNQLWAAAGAKRDELVNGAYYTPIGVRGKLDDTAKNEELARELWSWTDEVLAKVA</sequence>
<dbReference type="SUPFAM" id="SSF51735">
    <property type="entry name" value="NAD(P)-binding Rossmann-fold domains"/>
    <property type="match status" value="1"/>
</dbReference>
<protein>
    <recommendedName>
        <fullName evidence="5">Oxidoreductase</fullName>
    </recommendedName>
</protein>
<comment type="caution">
    <text evidence="3">The sequence shown here is derived from an EMBL/GenBank/DDBJ whole genome shotgun (WGS) entry which is preliminary data.</text>
</comment>
<dbReference type="GO" id="GO:0016491">
    <property type="term" value="F:oxidoreductase activity"/>
    <property type="evidence" value="ECO:0007669"/>
    <property type="project" value="UniProtKB-KW"/>
</dbReference>
<dbReference type="Pfam" id="PF00106">
    <property type="entry name" value="adh_short"/>
    <property type="match status" value="1"/>
</dbReference>
<organism evidence="3 4">
    <name type="scientific">Daldinia eschscholtzii</name>
    <dbReference type="NCBI Taxonomy" id="292717"/>
    <lineage>
        <taxon>Eukaryota</taxon>
        <taxon>Fungi</taxon>
        <taxon>Dikarya</taxon>
        <taxon>Ascomycota</taxon>
        <taxon>Pezizomycotina</taxon>
        <taxon>Sordariomycetes</taxon>
        <taxon>Xylariomycetidae</taxon>
        <taxon>Xylariales</taxon>
        <taxon>Hypoxylaceae</taxon>
        <taxon>Daldinia</taxon>
    </lineage>
</organism>
<dbReference type="PANTHER" id="PTHR24320">
    <property type="entry name" value="RETINOL DEHYDROGENASE"/>
    <property type="match status" value="1"/>
</dbReference>
<dbReference type="PANTHER" id="PTHR24320:SF154">
    <property type="entry name" value="OXIDOREDUCTASE, SHORT-CHAIN DEHYDROGENASE_REDUCTASE FAMILY (AFU_ORTHOLOGUE AFUA_2G04560)"/>
    <property type="match status" value="1"/>
</dbReference>